<evidence type="ECO:0000313" key="3">
    <source>
        <dbReference type="Proteomes" id="UP000660745"/>
    </source>
</evidence>
<dbReference type="GO" id="GO:0004553">
    <property type="term" value="F:hydrolase activity, hydrolyzing O-glycosyl compounds"/>
    <property type="evidence" value="ECO:0007669"/>
    <property type="project" value="TreeGrafter"/>
</dbReference>
<accession>A0A918A488</accession>
<dbReference type="InterPro" id="IPR012349">
    <property type="entry name" value="Split_barrel_FMN-bd"/>
</dbReference>
<gene>
    <name evidence="2" type="ORF">GCM10012278_28330</name>
</gene>
<dbReference type="PANTHER" id="PTHR11051:SF8">
    <property type="entry name" value="PROTEIN-GLUCOSYLGALACTOSYLHYDROXYLYSINE GLUCOSIDASE"/>
    <property type="match status" value="1"/>
</dbReference>
<dbReference type="GO" id="GO:0003677">
    <property type="term" value="F:DNA binding"/>
    <property type="evidence" value="ECO:0007669"/>
    <property type="project" value="InterPro"/>
</dbReference>
<dbReference type="GO" id="GO:0005975">
    <property type="term" value="P:carbohydrate metabolic process"/>
    <property type="evidence" value="ECO:0007669"/>
    <property type="project" value="InterPro"/>
</dbReference>
<dbReference type="SUPFAM" id="SSF47413">
    <property type="entry name" value="lambda repressor-like DNA-binding domains"/>
    <property type="match status" value="1"/>
</dbReference>
<dbReference type="FunFam" id="1.50.10.10:FF:000053">
    <property type="entry name" value="Putative glycosyl hydrolase"/>
    <property type="match status" value="1"/>
</dbReference>
<organism evidence="2 3">
    <name type="scientific">Nonomuraea glycinis</name>
    <dbReference type="NCBI Taxonomy" id="2047744"/>
    <lineage>
        <taxon>Bacteria</taxon>
        <taxon>Bacillati</taxon>
        <taxon>Actinomycetota</taxon>
        <taxon>Actinomycetes</taxon>
        <taxon>Streptosporangiales</taxon>
        <taxon>Streptosporangiaceae</taxon>
        <taxon>Nonomuraea</taxon>
    </lineage>
</organism>
<dbReference type="Pfam" id="PF03636">
    <property type="entry name" value="Glyco_hydro_65N"/>
    <property type="match status" value="1"/>
</dbReference>
<dbReference type="Pfam" id="PF03632">
    <property type="entry name" value="Glyco_hydro_65m"/>
    <property type="match status" value="1"/>
</dbReference>
<dbReference type="Proteomes" id="UP000660745">
    <property type="component" value="Unassembled WGS sequence"/>
</dbReference>
<dbReference type="GO" id="GO:0030246">
    <property type="term" value="F:carbohydrate binding"/>
    <property type="evidence" value="ECO:0007669"/>
    <property type="project" value="InterPro"/>
</dbReference>
<dbReference type="InterPro" id="IPR011013">
    <property type="entry name" value="Gal_mutarotase_sf_dom"/>
</dbReference>
<dbReference type="InterPro" id="IPR001387">
    <property type="entry name" value="Cro/C1-type_HTH"/>
</dbReference>
<reference evidence="2" key="1">
    <citation type="journal article" date="2014" name="Int. J. Syst. Evol. Microbiol.">
        <title>Complete genome sequence of Corynebacterium casei LMG S-19264T (=DSM 44701T), isolated from a smear-ripened cheese.</title>
        <authorList>
            <consortium name="US DOE Joint Genome Institute (JGI-PGF)"/>
            <person name="Walter F."/>
            <person name="Albersmeier A."/>
            <person name="Kalinowski J."/>
            <person name="Ruckert C."/>
        </authorList>
    </citation>
    <scope>NUCLEOTIDE SEQUENCE</scope>
    <source>
        <strain evidence="2">CGMCC 4.7430</strain>
    </source>
</reference>
<dbReference type="InterPro" id="IPR012341">
    <property type="entry name" value="6hp_glycosidase-like_sf"/>
</dbReference>
<dbReference type="AlphaFoldDB" id="A0A918A488"/>
<dbReference type="Gene3D" id="2.70.98.40">
    <property type="entry name" value="Glycoside hydrolase, family 65, N-terminal domain"/>
    <property type="match status" value="1"/>
</dbReference>
<dbReference type="Gene3D" id="1.50.10.10">
    <property type="match status" value="1"/>
</dbReference>
<dbReference type="SUPFAM" id="SSF74650">
    <property type="entry name" value="Galactose mutarotase-like"/>
    <property type="match status" value="1"/>
</dbReference>
<dbReference type="Pfam" id="PF13560">
    <property type="entry name" value="HTH_31"/>
    <property type="match status" value="1"/>
</dbReference>
<dbReference type="InterPro" id="IPR024747">
    <property type="entry name" value="Pyridox_Oxase-rel"/>
</dbReference>
<dbReference type="EMBL" id="BMNK01000004">
    <property type="protein sequence ID" value="GGP06137.1"/>
    <property type="molecule type" value="Genomic_DNA"/>
</dbReference>
<dbReference type="RefSeq" id="WP_189139047.1">
    <property type="nucleotide sequence ID" value="NZ_BMNK01000004.1"/>
</dbReference>
<proteinExistence type="predicted"/>
<dbReference type="InterPro" id="IPR005196">
    <property type="entry name" value="Glyco_hydro_65_N"/>
</dbReference>
<evidence type="ECO:0000259" key="1">
    <source>
        <dbReference type="PROSITE" id="PS50943"/>
    </source>
</evidence>
<sequence>MNAWTLSYDGFDPGAERLREALCTLGNGRFATRGATPDGLTRTPGTYAAGCYDRLTSPIAGRTVINEDLVNLPDWLPLTFATPGCDFFRPERPGLLDYHQELDLCHGVLLRTLRRRDEAGRVTRVRQRRLVSMADSLLAALETTFTAENWSGPLRVRAALHGDVANRGVARYRDLRGDHLTGHATGSRDDLTWLTAVTRSSRITVALAARLDAPARPEVTAERTAVTSDLVLDLVQEEPATVTKVVALVTSRDHAIHDPRSAALRQARRAPRFEELLARHAAAWDGLWRRARMDFTDPELARIVHLHIFHLLQTLSPHTADLDVGVPARGLHGEAYRGHVFWDELFVLPWLNLRFPEVSLGPLRYRWRRLPEARAAARAEGFDGAMFPWQSGSDGREETQTLHLNPASGRWLPDTSHLQRHVGLAIAYNVWQHRLATGSSPPWCVELLIDIARFFASLAVLDEPSGRYEIRGVMGPDEYHTGRPGAPSPGLDNNAYTNVMTVWLLMRALELRHLPIGVSEREAERWDDITRRMRVDFHDGVISQFSGYADLAELDWARYEGVRRLDRALEAEGDDVNRYKAAKQADTLMLCYLLTSGELRAILERLGCPAGPDLIPRTIRYYLDRTSHGSTLSAVVHAQVLAEAEHEESGKLLGEALMSDIRDVQGGTTEEGIHLGAMAGTLDLLQRRYLGLEARGDGLWAEPMLPDRCGGVALNLQVRGVPYKIDARDGEMRVNGETLIRGASRIVTFERGGMNMTGTGDLGRRIAHHRERLGLTREQVAERAAVTPGYVEYLEESTGSPSTDAIARLAGALETTVDELLGGAADRPPGRGPAAAAPVLEELDEKECLRLIAPGGIGRVAFNGSHGPTVLPVNYQVHEGAILFRTAAGGPMDQDLRTGMQGVEIKVGFEVDQIDEAHREGWSVLVQGPAHHVSEEETAALIGADVSPWAGGDRRLYVRIIPSQITGRRIHGL</sequence>
<feature type="domain" description="HTH cro/C1-type" evidence="1">
    <location>
        <begin position="766"/>
        <end position="820"/>
    </location>
</feature>
<dbReference type="Gene3D" id="1.10.260.40">
    <property type="entry name" value="lambda repressor-like DNA-binding domains"/>
    <property type="match status" value="1"/>
</dbReference>
<dbReference type="SMART" id="SM00530">
    <property type="entry name" value="HTH_XRE"/>
    <property type="match status" value="1"/>
</dbReference>
<dbReference type="CDD" id="cd00093">
    <property type="entry name" value="HTH_XRE"/>
    <property type="match status" value="1"/>
</dbReference>
<dbReference type="InterPro" id="IPR037018">
    <property type="entry name" value="GH65_N"/>
</dbReference>
<comment type="caution">
    <text evidence="2">The sequence shown here is derived from an EMBL/GenBank/DDBJ whole genome shotgun (WGS) entry which is preliminary data.</text>
</comment>
<name>A0A918A488_9ACTN</name>
<protein>
    <recommendedName>
        <fullName evidence="1">HTH cro/C1-type domain-containing protein</fullName>
    </recommendedName>
</protein>
<evidence type="ECO:0000313" key="2">
    <source>
        <dbReference type="EMBL" id="GGP06137.1"/>
    </source>
</evidence>
<dbReference type="PANTHER" id="PTHR11051">
    <property type="entry name" value="GLYCOSYL HYDROLASE-RELATED"/>
    <property type="match status" value="1"/>
</dbReference>
<dbReference type="InterPro" id="IPR005195">
    <property type="entry name" value="Glyco_hydro_65_M"/>
</dbReference>
<dbReference type="Gene3D" id="2.30.110.10">
    <property type="entry name" value="Electron Transport, Fmn-binding Protein, Chain A"/>
    <property type="match status" value="1"/>
</dbReference>
<dbReference type="SUPFAM" id="SSF48208">
    <property type="entry name" value="Six-hairpin glycosidases"/>
    <property type="match status" value="1"/>
</dbReference>
<dbReference type="SUPFAM" id="SSF50475">
    <property type="entry name" value="FMN-binding split barrel"/>
    <property type="match status" value="1"/>
</dbReference>
<keyword evidence="3" id="KW-1185">Reference proteome</keyword>
<dbReference type="InterPro" id="IPR010982">
    <property type="entry name" value="Lambda_DNA-bd_dom_sf"/>
</dbReference>
<dbReference type="GO" id="GO:0016757">
    <property type="term" value="F:glycosyltransferase activity"/>
    <property type="evidence" value="ECO:0007669"/>
    <property type="project" value="UniProtKB-ARBA"/>
</dbReference>
<dbReference type="PROSITE" id="PS50943">
    <property type="entry name" value="HTH_CROC1"/>
    <property type="match status" value="1"/>
</dbReference>
<dbReference type="InterPro" id="IPR008928">
    <property type="entry name" value="6-hairpin_glycosidase_sf"/>
</dbReference>
<reference evidence="2" key="2">
    <citation type="submission" date="2020-09" db="EMBL/GenBank/DDBJ databases">
        <authorList>
            <person name="Sun Q."/>
            <person name="Zhou Y."/>
        </authorList>
    </citation>
    <scope>NUCLEOTIDE SEQUENCE</scope>
    <source>
        <strain evidence="2">CGMCC 4.7430</strain>
    </source>
</reference>
<dbReference type="Pfam" id="PF12900">
    <property type="entry name" value="Pyridox_ox_2"/>
    <property type="match status" value="1"/>
</dbReference>